<protein>
    <submittedName>
        <fullName evidence="1">Uncharacterized protein</fullName>
    </submittedName>
</protein>
<reference evidence="1" key="1">
    <citation type="submission" date="2018-02" db="EMBL/GenBank/DDBJ databases">
        <title>Rhizophora mucronata_Transcriptome.</title>
        <authorList>
            <person name="Meera S.P."/>
            <person name="Sreeshan A."/>
            <person name="Augustine A."/>
        </authorList>
    </citation>
    <scope>NUCLEOTIDE SEQUENCE</scope>
    <source>
        <tissue evidence="1">Leaf</tissue>
    </source>
</reference>
<accession>A0A2P2MZM9</accession>
<proteinExistence type="predicted"/>
<organism evidence="1">
    <name type="scientific">Rhizophora mucronata</name>
    <name type="common">Asiatic mangrove</name>
    <dbReference type="NCBI Taxonomy" id="61149"/>
    <lineage>
        <taxon>Eukaryota</taxon>
        <taxon>Viridiplantae</taxon>
        <taxon>Streptophyta</taxon>
        <taxon>Embryophyta</taxon>
        <taxon>Tracheophyta</taxon>
        <taxon>Spermatophyta</taxon>
        <taxon>Magnoliopsida</taxon>
        <taxon>eudicotyledons</taxon>
        <taxon>Gunneridae</taxon>
        <taxon>Pentapetalae</taxon>
        <taxon>rosids</taxon>
        <taxon>fabids</taxon>
        <taxon>Malpighiales</taxon>
        <taxon>Rhizophoraceae</taxon>
        <taxon>Rhizophora</taxon>
    </lineage>
</organism>
<evidence type="ECO:0000313" key="1">
    <source>
        <dbReference type="EMBL" id="MBX35667.1"/>
    </source>
</evidence>
<sequence>MFCSNVQFPPKILLVGHLRVQLLQAIAKEC</sequence>
<dbReference type="AlphaFoldDB" id="A0A2P2MZM9"/>
<name>A0A2P2MZM9_RHIMU</name>
<dbReference type="EMBL" id="GGEC01055183">
    <property type="protein sequence ID" value="MBX35667.1"/>
    <property type="molecule type" value="Transcribed_RNA"/>
</dbReference>